<dbReference type="InterPro" id="IPR050896">
    <property type="entry name" value="Mito_lipid_metab_GTPase"/>
</dbReference>
<dbReference type="AlphaFoldDB" id="A0A4P7NJ93"/>
<dbReference type="Proteomes" id="UP000294847">
    <property type="component" value="Chromosome 5"/>
</dbReference>
<organism evidence="2 3">
    <name type="scientific">Pyricularia oryzae</name>
    <name type="common">Rice blast fungus</name>
    <name type="synonym">Magnaporthe oryzae</name>
    <dbReference type="NCBI Taxonomy" id="318829"/>
    <lineage>
        <taxon>Eukaryota</taxon>
        <taxon>Fungi</taxon>
        <taxon>Dikarya</taxon>
        <taxon>Ascomycota</taxon>
        <taxon>Pezizomycotina</taxon>
        <taxon>Sordariomycetes</taxon>
        <taxon>Sordariomycetidae</taxon>
        <taxon>Magnaporthales</taxon>
        <taxon>Pyriculariaceae</taxon>
        <taxon>Pyricularia</taxon>
    </lineage>
</organism>
<name>A0A4P7NJ93_PYROR</name>
<sequence>MQSIRYLRASLRSSSRKTTTLLFEAPPIFLCPAVRGFVSSSVKLVHPSPCGRSPLRPSQVLRLEAPHTPAVPESDHQAPVTEAETPSDPATRAVELGLPIQCTGCGAFTQFLDPDRAGYFTPDRTDVKKSLGLVPPPSAPRERTEDEVVEDVSKKVDMERLRAMGIDVDSLFARSDRYEPPPPKTPTCDRCHNLVHHSNAEPIAHPSIDALRETIEETPYKYNHVYHVLDAADFPMSMLPRVRELLDMMPLRSRNRRARHGRYFEDRKIEMSFIITRSDLLAPKKEMVDRMMPTLIETLRDALGRSGRNVRLGNVRCVSSKRNWWTKQLKEEIWQRGGAGWMVGKVNVGKSQLFEAVFPKGRMESGGGTKEAATPIEVKLPPRQADADGSISLIEQAKAELAGRPTLEADELEGEAEDTLDEFALLPPLRPETNYPDMPVVSSLPGTTASPIRVPYGNGRGELIDLPGLERSLLDRHVLPEHRHLLLMKRRMRPEQQVLKPGRSLLLGGFIRLTPRTDDLVFLTYAFTPITAHVTQTTKAISIQGQTGEVNVENISMPGTSETIKLAGSFPLKWDVTKHRAGPITRRDAVNLKVERLPYRILSTDILIEGCGWVEIVAQVRTRNLYKPPPPPPPPQPKTVVDSNGIIQSLDLSDDPVEHQDNNSNREAESNEPNWPIIDVYSPEGKFIDARRPFNAWLLNKVPEPKKGRPHKSMIGDKKRKKAAARALKEAQSGGGSAGF</sequence>
<dbReference type="InterPro" id="IPR027417">
    <property type="entry name" value="P-loop_NTPase"/>
</dbReference>
<feature type="compositionally biased region" description="Basic and acidic residues" evidence="1">
    <location>
        <begin position="656"/>
        <end position="669"/>
    </location>
</feature>
<feature type="region of interest" description="Disordered" evidence="1">
    <location>
        <begin position="651"/>
        <end position="676"/>
    </location>
</feature>
<accession>A0A4P7NJ93</accession>
<evidence type="ECO:0000256" key="1">
    <source>
        <dbReference type="SAM" id="MobiDB-lite"/>
    </source>
</evidence>
<dbReference type="GO" id="GO:0005739">
    <property type="term" value="C:mitochondrion"/>
    <property type="evidence" value="ECO:0007669"/>
    <property type="project" value="TreeGrafter"/>
</dbReference>
<dbReference type="PANTHER" id="PTHR46434">
    <property type="entry name" value="GENETIC INTERACTOR OF PROHIBITINS 3, MITOCHONDRIAL"/>
    <property type="match status" value="1"/>
</dbReference>
<feature type="region of interest" description="Disordered" evidence="1">
    <location>
        <begin position="702"/>
        <end position="740"/>
    </location>
</feature>
<dbReference type="PANTHER" id="PTHR46434:SF1">
    <property type="entry name" value="GENETIC INTERACTOR OF PROHIBITINS 3, MITOCHONDRIAL"/>
    <property type="match status" value="1"/>
</dbReference>
<feature type="compositionally biased region" description="Basic residues" evidence="1">
    <location>
        <begin position="708"/>
        <end position="724"/>
    </location>
</feature>
<reference evidence="2 3" key="1">
    <citation type="journal article" date="2019" name="Mol. Biol. Evol.">
        <title>Blast fungal genomes show frequent chromosomal changes, gene gains and losses, and effector gene turnover.</title>
        <authorList>
            <person name="Gomez Luciano L.B."/>
            <person name="Jason Tsai I."/>
            <person name="Chuma I."/>
            <person name="Tosa Y."/>
            <person name="Chen Y.H."/>
            <person name="Li J.Y."/>
            <person name="Li M.Y."/>
            <person name="Jade Lu M.Y."/>
            <person name="Nakayashiki H."/>
            <person name="Li W.H."/>
        </authorList>
    </citation>
    <scope>NUCLEOTIDE SEQUENCE [LARGE SCALE GENOMIC DNA]</scope>
    <source>
        <strain evidence="2">MZ5-1-6</strain>
    </source>
</reference>
<gene>
    <name evidence="2" type="ORF">PoMZ_10936</name>
</gene>
<proteinExistence type="predicted"/>
<evidence type="ECO:0008006" key="4">
    <source>
        <dbReference type="Google" id="ProtNLM"/>
    </source>
</evidence>
<dbReference type="EMBL" id="CP034208">
    <property type="protein sequence ID" value="QBZ62062.1"/>
    <property type="molecule type" value="Genomic_DNA"/>
</dbReference>
<protein>
    <recommendedName>
        <fullName evidence="4">Genetic interactor of prohibitins 3, mitochondrial</fullName>
    </recommendedName>
</protein>
<dbReference type="Gene3D" id="3.40.50.300">
    <property type="entry name" value="P-loop containing nucleotide triphosphate hydrolases"/>
    <property type="match status" value="1"/>
</dbReference>
<evidence type="ECO:0000313" key="2">
    <source>
        <dbReference type="EMBL" id="QBZ62062.1"/>
    </source>
</evidence>
<dbReference type="SUPFAM" id="SSF52540">
    <property type="entry name" value="P-loop containing nucleoside triphosphate hydrolases"/>
    <property type="match status" value="1"/>
</dbReference>
<evidence type="ECO:0000313" key="3">
    <source>
        <dbReference type="Proteomes" id="UP000294847"/>
    </source>
</evidence>
<feature type="region of interest" description="Disordered" evidence="1">
    <location>
        <begin position="68"/>
        <end position="89"/>
    </location>
</feature>